<dbReference type="Proteomes" id="UP000249566">
    <property type="component" value="Chromosome 1"/>
</dbReference>
<dbReference type="EMBL" id="LS483412">
    <property type="protein sequence ID" value="SQG91201.1"/>
    <property type="molecule type" value="Genomic_DNA"/>
</dbReference>
<accession>A0AAX2IZ71</accession>
<evidence type="ECO:0000313" key="2">
    <source>
        <dbReference type="Proteomes" id="UP000249566"/>
    </source>
</evidence>
<evidence type="ECO:0000313" key="1">
    <source>
        <dbReference type="EMBL" id="SQG91201.1"/>
    </source>
</evidence>
<proteinExistence type="predicted"/>
<protein>
    <submittedName>
        <fullName evidence="1">Uncharacterized protein</fullName>
    </submittedName>
</protein>
<dbReference type="AlphaFoldDB" id="A0AAX2IZ71"/>
<name>A0AAX2IZ71_LEGPN</name>
<dbReference type="RefSeq" id="WP_158272786.1">
    <property type="nucleotide sequence ID" value="NZ_CAAAIJ010000002.1"/>
</dbReference>
<reference evidence="1 2" key="1">
    <citation type="submission" date="2018-06" db="EMBL/GenBank/DDBJ databases">
        <authorList>
            <consortium name="Pathogen Informatics"/>
            <person name="Doyle S."/>
        </authorList>
    </citation>
    <scope>NUCLEOTIDE SEQUENCE [LARGE SCALE GENOMIC DNA]</scope>
    <source>
        <strain evidence="1 2">NCTC12272</strain>
    </source>
</reference>
<gene>
    <name evidence="1" type="ORF">NCTC12272_02414</name>
</gene>
<sequence length="57" mass="6837">MENEQIRESLQEIIWYLENYEEVEHLPANPSQAPKQTRFSSIRDVVRKLNEILNSIH</sequence>
<organism evidence="1 2">
    <name type="scientific">Legionella pneumophila subsp. pascullei</name>
    <dbReference type="NCBI Taxonomy" id="91890"/>
    <lineage>
        <taxon>Bacteria</taxon>
        <taxon>Pseudomonadati</taxon>
        <taxon>Pseudomonadota</taxon>
        <taxon>Gammaproteobacteria</taxon>
        <taxon>Legionellales</taxon>
        <taxon>Legionellaceae</taxon>
        <taxon>Legionella</taxon>
    </lineage>
</organism>